<protein>
    <submittedName>
        <fullName evidence="1">Uncharacterized protein</fullName>
    </submittedName>
</protein>
<sequence>MTNSQELHTIWQQMTAAHQQLNSSTGAERIRLQQLIDMLRLEYRHLTSTYQ</sequence>
<gene>
    <name evidence="1" type="ORF">STIP28_9</name>
</gene>
<dbReference type="Proteomes" id="UP000828768">
    <property type="component" value="Segment"/>
</dbReference>
<evidence type="ECO:0000313" key="2">
    <source>
        <dbReference type="Proteomes" id="UP000828768"/>
    </source>
</evidence>
<proteinExistence type="predicted"/>
<organism evidence="1 2">
    <name type="scientific">Synechococcus T7-like virus S-TIP28</name>
    <dbReference type="NCBI Taxonomy" id="1332140"/>
    <lineage>
        <taxon>Viruses</taxon>
        <taxon>Duplodnaviria</taxon>
        <taxon>Heunggongvirae</taxon>
        <taxon>Uroviricota</taxon>
        <taxon>Caudoviricetes</taxon>
        <taxon>Autographivirales</taxon>
        <taxon>Autographivirales incertae sedis</taxon>
        <taxon>Tiranvirus</taxon>
        <taxon>Tiranvirus STIP28</taxon>
    </lineage>
</organism>
<dbReference type="EMBL" id="MZ803112">
    <property type="protein sequence ID" value="UAW01051.1"/>
    <property type="molecule type" value="Genomic_DNA"/>
</dbReference>
<accession>A0AAE8XHD9</accession>
<reference evidence="1" key="1">
    <citation type="submission" date="2021-08" db="EMBL/GenBank/DDBJ databases">
        <authorList>
            <person name="Shitrit D."/>
            <person name="Kirzner S."/>
            <person name="Dekel-Bird N.P."/>
            <person name="Avrani S."/>
            <person name="Sabehi G."/>
            <person name="Perkarsky I."/>
            <person name="Peleg M."/>
            <person name="Tahan R."/>
            <person name="Kondratyeva K."/>
            <person name="Lindell D."/>
        </authorList>
    </citation>
    <scope>NUCLEOTIDE SEQUENCE</scope>
</reference>
<keyword evidence="2" id="KW-1185">Reference proteome</keyword>
<name>A0AAE8XHD9_9CAUD</name>
<evidence type="ECO:0000313" key="1">
    <source>
        <dbReference type="EMBL" id="UAW01051.1"/>
    </source>
</evidence>